<feature type="compositionally biased region" description="Basic and acidic residues" evidence="1">
    <location>
        <begin position="616"/>
        <end position="625"/>
    </location>
</feature>
<evidence type="ECO:0000313" key="3">
    <source>
        <dbReference type="EMBL" id="KAJ2928002.1"/>
    </source>
</evidence>
<gene>
    <name evidence="3" type="ORF">H1R20_g9090</name>
</gene>
<feature type="compositionally biased region" description="Basic and acidic residues" evidence="1">
    <location>
        <begin position="633"/>
        <end position="642"/>
    </location>
</feature>
<feature type="compositionally biased region" description="Acidic residues" evidence="1">
    <location>
        <begin position="733"/>
        <end position="742"/>
    </location>
</feature>
<accession>A0A9W8J491</accession>
<feature type="non-terminal residue" evidence="3">
    <location>
        <position position="1"/>
    </location>
</feature>
<evidence type="ECO:0000259" key="2">
    <source>
        <dbReference type="Pfam" id="PF17667"/>
    </source>
</evidence>
<feature type="compositionally biased region" description="Low complexity" evidence="1">
    <location>
        <begin position="778"/>
        <end position="789"/>
    </location>
</feature>
<feature type="compositionally biased region" description="Basic and acidic residues" evidence="1">
    <location>
        <begin position="804"/>
        <end position="821"/>
    </location>
</feature>
<evidence type="ECO:0000256" key="1">
    <source>
        <dbReference type="SAM" id="MobiDB-lite"/>
    </source>
</evidence>
<reference evidence="3" key="1">
    <citation type="submission" date="2022-06" db="EMBL/GenBank/DDBJ databases">
        <title>Genome Sequence of Candolleomyces eurysporus.</title>
        <authorList>
            <person name="Buettner E."/>
        </authorList>
    </citation>
    <scope>NUCLEOTIDE SEQUENCE</scope>
    <source>
        <strain evidence="3">VTCC 930004</strain>
    </source>
</reference>
<comment type="caution">
    <text evidence="3">The sequence shown here is derived from an EMBL/GenBank/DDBJ whole genome shotgun (WGS) entry which is preliminary data.</text>
</comment>
<feature type="region of interest" description="Disordered" evidence="1">
    <location>
        <begin position="709"/>
        <end position="821"/>
    </location>
</feature>
<sequence length="821" mass="92335">MGILSCSIDFFMKACLSWKISRAEEDAALNLVKEEVRKNRPTQARKLGTSELFMKAPSETRTGLTFRWTELKEVSDAVAKLKFNSMVHNGLAFRGIVNARDDLDELEPSGALTRKPKGSLRATDIMVPFALSHPRDDQIREDIRTVANLVMQKDFRRNFVYAIAIEDSLMTLWYFSRSHTVKSRPVDYIKNPSHLIAFLTYLMFSTDIELGLDPRISFISQDNAGFVYHLGEKPYLVVSILNQEETATNTESLRRARVFKAIEIAFPTSRPLRTAIPIILKDTWVGASSPTESQIEQKVLADVEAYLKKDDWKSIQFAEGLRVTQAEPEETLVKAGTAGPESLFAEDKWKSLFVHIEEESTGTPVAPEKLRIAKPDSAPKFKQRTLARYEKEGIRVDRLPNVGEAMNVLNHGAYVLYTLFCAGWVHGDISINNIMGIENEATGEWNLLLGTFRDARKFHPAESDESDENDEQIEQFLGDIEAIWWTTVFILSTRVETGTPKKKAPFKLDSDIKKALQVELDADFVECLHEDLQPLAKKAEEFRIRLEELDLGFPKKNEIYEAAYTFFSGITEDQKAWSKAAKLDLKPWKPTFIVDNPACERRCKVANKCLPSENKRDRFTKRERPADDDDGREDTKRKRPIGDDQTSPGPSGGSLPSRNVLEKTISEFKLPVGVSESTHTWAIPTAVPSLAPAKANPIGALTQALPTPTVASTSRDIPQDIAPTNQPAPQEENSLEDGEIPESDTLPAVTAQPKAGNRSGPREDGRRRGAPLPVPFYRQATSQASSASRTWRRPPPTATYCQRDGARAEPRFQRDHRDRRH</sequence>
<organism evidence="3 4">
    <name type="scientific">Candolleomyces eurysporus</name>
    <dbReference type="NCBI Taxonomy" id="2828524"/>
    <lineage>
        <taxon>Eukaryota</taxon>
        <taxon>Fungi</taxon>
        <taxon>Dikarya</taxon>
        <taxon>Basidiomycota</taxon>
        <taxon>Agaricomycotina</taxon>
        <taxon>Agaricomycetes</taxon>
        <taxon>Agaricomycetidae</taxon>
        <taxon>Agaricales</taxon>
        <taxon>Agaricineae</taxon>
        <taxon>Psathyrellaceae</taxon>
        <taxon>Candolleomyces</taxon>
    </lineage>
</organism>
<dbReference type="EMBL" id="JANBPK010000946">
    <property type="protein sequence ID" value="KAJ2928002.1"/>
    <property type="molecule type" value="Genomic_DNA"/>
</dbReference>
<dbReference type="PANTHER" id="PTHR38248:SF2">
    <property type="entry name" value="FUNK1 11"/>
    <property type="match status" value="1"/>
</dbReference>
<proteinExistence type="predicted"/>
<keyword evidence="4" id="KW-1185">Reference proteome</keyword>
<feature type="compositionally biased region" description="Low complexity" evidence="1">
    <location>
        <begin position="647"/>
        <end position="657"/>
    </location>
</feature>
<dbReference type="AlphaFoldDB" id="A0A9W8J491"/>
<feature type="domain" description="Fungal-type protein kinase" evidence="2">
    <location>
        <begin position="120"/>
        <end position="449"/>
    </location>
</feature>
<feature type="compositionally biased region" description="Polar residues" evidence="1">
    <location>
        <begin position="709"/>
        <end position="732"/>
    </location>
</feature>
<protein>
    <recommendedName>
        <fullName evidence="2">Fungal-type protein kinase domain-containing protein</fullName>
    </recommendedName>
</protein>
<evidence type="ECO:0000313" key="4">
    <source>
        <dbReference type="Proteomes" id="UP001140091"/>
    </source>
</evidence>
<dbReference type="OrthoDB" id="312874at2759"/>
<dbReference type="Pfam" id="PF17667">
    <property type="entry name" value="Pkinase_fungal"/>
    <property type="match status" value="1"/>
</dbReference>
<feature type="region of interest" description="Disordered" evidence="1">
    <location>
        <begin position="616"/>
        <end position="658"/>
    </location>
</feature>
<dbReference type="InterPro" id="IPR040976">
    <property type="entry name" value="Pkinase_fungal"/>
</dbReference>
<name>A0A9W8J491_9AGAR</name>
<dbReference type="PANTHER" id="PTHR38248">
    <property type="entry name" value="FUNK1 6"/>
    <property type="match status" value="1"/>
</dbReference>
<dbReference type="Proteomes" id="UP001140091">
    <property type="component" value="Unassembled WGS sequence"/>
</dbReference>